<comment type="caution">
    <text evidence="9">The sequence shown here is derived from an EMBL/GenBank/DDBJ whole genome shotgun (WGS) entry which is preliminary data.</text>
</comment>
<dbReference type="EMBL" id="JZWI01000046">
    <property type="protein sequence ID" value="KLN52705.1"/>
    <property type="molecule type" value="Genomic_DNA"/>
</dbReference>
<keyword evidence="3 6" id="KW-0285">Flavoprotein</keyword>
<dbReference type="PIRSF" id="PIRSF000137">
    <property type="entry name" value="Alcohol_oxidase"/>
    <property type="match status" value="1"/>
</dbReference>
<accession>A0A0H2M6K4</accession>
<feature type="binding site" evidence="5">
    <location>
        <begin position="91"/>
        <end position="94"/>
    </location>
    <ligand>
        <name>FAD</name>
        <dbReference type="ChEBI" id="CHEBI:57692"/>
    </ligand>
</feature>
<proteinExistence type="inferred from homology"/>
<comment type="cofactor">
    <cofactor evidence="1 5">
        <name>FAD</name>
        <dbReference type="ChEBI" id="CHEBI:57692"/>
    </cofactor>
</comment>
<reference evidence="9 10" key="1">
    <citation type="submission" date="2015-03" db="EMBL/GenBank/DDBJ databases">
        <title>Genome sequence of Variovorax paradoxus TBEA6.</title>
        <authorList>
            <person name="Poehlein A."/>
            <person name="Schuldes J."/>
            <person name="Wuebbeler J.H."/>
            <person name="Hiessl S."/>
            <person name="Steinbuechel A."/>
            <person name="Daniel R."/>
        </authorList>
    </citation>
    <scope>NUCLEOTIDE SEQUENCE [LARGE SCALE GENOMIC DNA]</scope>
    <source>
        <strain evidence="9 10">TBEA6</strain>
    </source>
</reference>
<keyword evidence="4 5" id="KW-0274">FAD</keyword>
<dbReference type="Pfam" id="PF00732">
    <property type="entry name" value="GMC_oxred_N"/>
    <property type="match status" value="1"/>
</dbReference>
<dbReference type="PROSITE" id="PS00623">
    <property type="entry name" value="GMC_OXRED_1"/>
    <property type="match status" value="1"/>
</dbReference>
<dbReference type="InterPro" id="IPR012132">
    <property type="entry name" value="GMC_OxRdtase"/>
</dbReference>
<evidence type="ECO:0000256" key="5">
    <source>
        <dbReference type="PIRSR" id="PIRSR000137-2"/>
    </source>
</evidence>
<dbReference type="GO" id="GO:0050660">
    <property type="term" value="F:flavin adenine dinucleotide binding"/>
    <property type="evidence" value="ECO:0007669"/>
    <property type="project" value="InterPro"/>
</dbReference>
<protein>
    <submittedName>
        <fullName evidence="9">Alcohol dehydrogenase</fullName>
        <ecNumber evidence="9">1.1.99.-</ecNumber>
    </submittedName>
</protein>
<dbReference type="Pfam" id="PF05199">
    <property type="entry name" value="GMC_oxred_C"/>
    <property type="match status" value="1"/>
</dbReference>
<dbReference type="AlphaFoldDB" id="A0A0H2M6K4"/>
<sequence>MEAYDYLIVGGGTAGCILANRLTASGRHRVLMLEAGGEPASMWINIPAGFSKLLTNAQYNWRFQTEAEENTNGRVIAVPRGKGLGGSTLINGMVYVRGQAGDYDAWRDAGALGWGWKEVEPYFRKLENYDKGGPTRGHEGPMKLAQVRERFPISDAFIAAAKEDGLAFNEDYNAGRQEGVGYYQVTQSGGRRWSVYDGYLRPALGRRNLTVVTHAHVLRLELSGKRCTGVTYRKDGKETTVDARVEVILSAGAIQSPQLLELSGIGQPELLKTHGIPVVHVLKGVGENYIDHFCTRMNWRVKNAVTLNEMSRSWRLGLAVSQYYARRTGILTLGTGLVNAFVKTRPEMETADGQFFFMHASYANAAERVLDKLPGMTIGVTQLRPQSIGTIHIKSPDASAGPSIRPNFLSDPVDQECMVRSMRIARRIVERPALHQHVSEEMSPGSQVQSDADWLLFARHNGQTIYHPIGTCRMGEDERAVVDLRLRVRGLEGLRVVDASVMPKMVSGNIQAAVMMVAEKAADLILEDVAQRA</sequence>
<name>A0A0H2M6K4_VARPD</name>
<evidence type="ECO:0000256" key="6">
    <source>
        <dbReference type="RuleBase" id="RU003968"/>
    </source>
</evidence>
<gene>
    <name evidence="9" type="primary">alkJ6</name>
    <name evidence="9" type="ORF">VPARA_61980</name>
</gene>
<dbReference type="InterPro" id="IPR007867">
    <property type="entry name" value="GMC_OxRtase_C"/>
</dbReference>
<feature type="binding site" evidence="5">
    <location>
        <position position="217"/>
    </location>
    <ligand>
        <name>FAD</name>
        <dbReference type="ChEBI" id="CHEBI:57692"/>
    </ligand>
</feature>
<keyword evidence="10" id="KW-1185">Reference proteome</keyword>
<dbReference type="Gene3D" id="3.50.50.60">
    <property type="entry name" value="FAD/NAD(P)-binding domain"/>
    <property type="match status" value="1"/>
</dbReference>
<evidence type="ECO:0000313" key="9">
    <source>
        <dbReference type="EMBL" id="KLN52705.1"/>
    </source>
</evidence>
<dbReference type="EC" id="1.1.99.-" evidence="9"/>
<evidence type="ECO:0000256" key="3">
    <source>
        <dbReference type="ARBA" id="ARBA00022630"/>
    </source>
</evidence>
<dbReference type="InterPro" id="IPR000172">
    <property type="entry name" value="GMC_OxRdtase_N"/>
</dbReference>
<dbReference type="SUPFAM" id="SSF51905">
    <property type="entry name" value="FAD/NAD(P)-binding domain"/>
    <property type="match status" value="1"/>
</dbReference>
<dbReference type="RefSeq" id="WP_047787299.1">
    <property type="nucleotide sequence ID" value="NZ_JZWI01000046.1"/>
</dbReference>
<evidence type="ECO:0000259" key="7">
    <source>
        <dbReference type="PROSITE" id="PS00623"/>
    </source>
</evidence>
<dbReference type="GO" id="GO:0016614">
    <property type="term" value="F:oxidoreductase activity, acting on CH-OH group of donors"/>
    <property type="evidence" value="ECO:0007669"/>
    <property type="project" value="InterPro"/>
</dbReference>
<dbReference type="PANTHER" id="PTHR11552:SF147">
    <property type="entry name" value="CHOLINE DEHYDROGENASE, MITOCHONDRIAL"/>
    <property type="match status" value="1"/>
</dbReference>
<dbReference type="PROSITE" id="PS00624">
    <property type="entry name" value="GMC_OXRED_2"/>
    <property type="match status" value="1"/>
</dbReference>
<dbReference type="Gene3D" id="3.30.560.10">
    <property type="entry name" value="Glucose Oxidase, domain 3"/>
    <property type="match status" value="1"/>
</dbReference>
<comment type="similarity">
    <text evidence="2 6">Belongs to the GMC oxidoreductase family.</text>
</comment>
<dbReference type="SUPFAM" id="SSF54373">
    <property type="entry name" value="FAD-linked reductases, C-terminal domain"/>
    <property type="match status" value="1"/>
</dbReference>
<evidence type="ECO:0000259" key="8">
    <source>
        <dbReference type="PROSITE" id="PS00624"/>
    </source>
</evidence>
<evidence type="ECO:0000256" key="4">
    <source>
        <dbReference type="ARBA" id="ARBA00022827"/>
    </source>
</evidence>
<evidence type="ECO:0000313" key="10">
    <source>
        <dbReference type="Proteomes" id="UP000035170"/>
    </source>
</evidence>
<dbReference type="PATRIC" id="fig|34073.19.peg.6371"/>
<organism evidence="9 10">
    <name type="scientific">Variovorax paradoxus</name>
    <dbReference type="NCBI Taxonomy" id="34073"/>
    <lineage>
        <taxon>Bacteria</taxon>
        <taxon>Pseudomonadati</taxon>
        <taxon>Pseudomonadota</taxon>
        <taxon>Betaproteobacteria</taxon>
        <taxon>Burkholderiales</taxon>
        <taxon>Comamonadaceae</taxon>
        <taxon>Variovorax</taxon>
    </lineage>
</organism>
<evidence type="ECO:0000256" key="2">
    <source>
        <dbReference type="ARBA" id="ARBA00010790"/>
    </source>
</evidence>
<dbReference type="Proteomes" id="UP000035170">
    <property type="component" value="Unassembled WGS sequence"/>
</dbReference>
<feature type="domain" description="Glucose-methanol-choline oxidoreductase N-terminal" evidence="7">
    <location>
        <begin position="81"/>
        <end position="104"/>
    </location>
</feature>
<evidence type="ECO:0000256" key="1">
    <source>
        <dbReference type="ARBA" id="ARBA00001974"/>
    </source>
</evidence>
<dbReference type="InterPro" id="IPR036188">
    <property type="entry name" value="FAD/NAD-bd_sf"/>
</dbReference>
<feature type="domain" description="Glucose-methanol-choline oxidoreductase N-terminal" evidence="8">
    <location>
        <begin position="252"/>
        <end position="266"/>
    </location>
</feature>
<keyword evidence="9" id="KW-0560">Oxidoreductase</keyword>
<dbReference type="PANTHER" id="PTHR11552">
    <property type="entry name" value="GLUCOSE-METHANOL-CHOLINE GMC OXIDOREDUCTASE"/>
    <property type="match status" value="1"/>
</dbReference>